<evidence type="ECO:0000256" key="1">
    <source>
        <dbReference type="ARBA" id="ARBA00004167"/>
    </source>
</evidence>
<protein>
    <recommendedName>
        <fullName evidence="10">Cadherin domain-containing protein</fullName>
    </recommendedName>
</protein>
<dbReference type="Pfam" id="PF00028">
    <property type="entry name" value="Cadherin"/>
    <property type="match status" value="1"/>
</dbReference>
<organism evidence="11 12">
    <name type="scientific">Pinctada imbricata</name>
    <name type="common">Atlantic pearl-oyster</name>
    <name type="synonym">Pinctada martensii</name>
    <dbReference type="NCBI Taxonomy" id="66713"/>
    <lineage>
        <taxon>Eukaryota</taxon>
        <taxon>Metazoa</taxon>
        <taxon>Spiralia</taxon>
        <taxon>Lophotrochozoa</taxon>
        <taxon>Mollusca</taxon>
        <taxon>Bivalvia</taxon>
        <taxon>Autobranchia</taxon>
        <taxon>Pteriomorphia</taxon>
        <taxon>Pterioida</taxon>
        <taxon>Pterioidea</taxon>
        <taxon>Pteriidae</taxon>
        <taxon>Pinctada</taxon>
    </lineage>
</organism>
<comment type="subcellular location">
    <subcellularLocation>
        <location evidence="1">Membrane</location>
        <topology evidence="1">Single-pass membrane protein</topology>
    </subcellularLocation>
</comment>
<dbReference type="Proteomes" id="UP001186944">
    <property type="component" value="Unassembled WGS sequence"/>
</dbReference>
<gene>
    <name evidence="11" type="ORF">FSP39_022656</name>
</gene>
<dbReference type="PANTHER" id="PTHR24028:SF146">
    <property type="entry name" value="CADHERIN 96CB, ISOFORM D-RELATED"/>
    <property type="match status" value="1"/>
</dbReference>
<dbReference type="InterPro" id="IPR020894">
    <property type="entry name" value="Cadherin_CS"/>
</dbReference>
<evidence type="ECO:0000256" key="2">
    <source>
        <dbReference type="ARBA" id="ARBA00022692"/>
    </source>
</evidence>
<dbReference type="AlphaFoldDB" id="A0AA89C573"/>
<evidence type="ECO:0000313" key="12">
    <source>
        <dbReference type="Proteomes" id="UP001186944"/>
    </source>
</evidence>
<feature type="domain" description="Cadherin" evidence="10">
    <location>
        <begin position="141"/>
        <end position="256"/>
    </location>
</feature>
<dbReference type="InterPro" id="IPR015919">
    <property type="entry name" value="Cadherin-like_sf"/>
</dbReference>
<keyword evidence="5 9" id="KW-1133">Transmembrane helix</keyword>
<feature type="transmembrane region" description="Helical" evidence="9">
    <location>
        <begin position="722"/>
        <end position="748"/>
    </location>
</feature>
<dbReference type="EMBL" id="VSWD01000003">
    <property type="protein sequence ID" value="KAK3106567.1"/>
    <property type="molecule type" value="Genomic_DNA"/>
</dbReference>
<dbReference type="Gene3D" id="2.60.40.60">
    <property type="entry name" value="Cadherins"/>
    <property type="match status" value="6"/>
</dbReference>
<dbReference type="PROSITE" id="PS50268">
    <property type="entry name" value="CADHERIN_2"/>
    <property type="match status" value="6"/>
</dbReference>
<dbReference type="CDD" id="cd11304">
    <property type="entry name" value="Cadherin_repeat"/>
    <property type="match status" value="5"/>
</dbReference>
<evidence type="ECO:0000256" key="4">
    <source>
        <dbReference type="ARBA" id="ARBA00022837"/>
    </source>
</evidence>
<keyword evidence="12" id="KW-1185">Reference proteome</keyword>
<dbReference type="GO" id="GO:0005886">
    <property type="term" value="C:plasma membrane"/>
    <property type="evidence" value="ECO:0007669"/>
    <property type="project" value="InterPro"/>
</dbReference>
<evidence type="ECO:0000256" key="6">
    <source>
        <dbReference type="ARBA" id="ARBA00023136"/>
    </source>
</evidence>
<keyword evidence="6 9" id="KW-0472">Membrane</keyword>
<evidence type="ECO:0000256" key="9">
    <source>
        <dbReference type="SAM" id="Phobius"/>
    </source>
</evidence>
<dbReference type="PANTHER" id="PTHR24028">
    <property type="entry name" value="CADHERIN-87A"/>
    <property type="match status" value="1"/>
</dbReference>
<dbReference type="GO" id="GO:0007156">
    <property type="term" value="P:homophilic cell adhesion via plasma membrane adhesion molecules"/>
    <property type="evidence" value="ECO:0007669"/>
    <property type="project" value="InterPro"/>
</dbReference>
<dbReference type="InterPro" id="IPR050174">
    <property type="entry name" value="Protocadherin/Cadherin-CA"/>
</dbReference>
<evidence type="ECO:0000256" key="7">
    <source>
        <dbReference type="ARBA" id="ARBA00023180"/>
    </source>
</evidence>
<dbReference type="SUPFAM" id="SSF49313">
    <property type="entry name" value="Cadherin-like"/>
    <property type="match status" value="6"/>
</dbReference>
<comment type="caution">
    <text evidence="11">The sequence shown here is derived from an EMBL/GenBank/DDBJ whole genome shotgun (WGS) entry which is preliminary data.</text>
</comment>
<feature type="domain" description="Cadherin" evidence="10">
    <location>
        <begin position="478"/>
        <end position="593"/>
    </location>
</feature>
<feature type="domain" description="Cadherin" evidence="10">
    <location>
        <begin position="605"/>
        <end position="727"/>
    </location>
</feature>
<evidence type="ECO:0000256" key="3">
    <source>
        <dbReference type="ARBA" id="ARBA00022737"/>
    </source>
</evidence>
<keyword evidence="2 9" id="KW-0812">Transmembrane</keyword>
<keyword evidence="3" id="KW-0677">Repeat</keyword>
<dbReference type="SMART" id="SM00112">
    <property type="entry name" value="CA"/>
    <property type="match status" value="6"/>
</dbReference>
<evidence type="ECO:0000256" key="8">
    <source>
        <dbReference type="PROSITE-ProRule" id="PRU00043"/>
    </source>
</evidence>
<accession>A0AA89C573</accession>
<keyword evidence="7" id="KW-0325">Glycoprotein</keyword>
<reference evidence="11" key="1">
    <citation type="submission" date="2019-08" db="EMBL/GenBank/DDBJ databases">
        <title>The improved chromosome-level genome for the pearl oyster Pinctada fucata martensii using PacBio sequencing and Hi-C.</title>
        <authorList>
            <person name="Zheng Z."/>
        </authorList>
    </citation>
    <scope>NUCLEOTIDE SEQUENCE</scope>
    <source>
        <strain evidence="11">ZZ-2019</strain>
        <tissue evidence="11">Adductor muscle</tissue>
    </source>
</reference>
<keyword evidence="4 8" id="KW-0106">Calcium</keyword>
<evidence type="ECO:0000256" key="5">
    <source>
        <dbReference type="ARBA" id="ARBA00022989"/>
    </source>
</evidence>
<sequence>MVRVLVPWYELVGGGNFCMVRVYDTSIGIMVRVGNGTSLCMVRVGRIYGTSWSWYEMVLVRVGSKVWYEVADCTTAFKINDTSGEISLTTSIDFDNLHNSKMDTFCKLTIEAIDVENPTFKDTVDITIEVLDVNDNPPEFLGSTFDVNIQEDITVIDETMLPLTIDDKDRRQSANGHFDVVVENSDTCPFRAVGRRTTGNEQRLYFILQNNKQINHESTKSYSCNIRATDKGSPSQSASASVTVNVVDVNDNPPIVEDGNYAFNISRFSERGYVVLAQINATDIDSGQNGEIEFIKDTYLSSETAWDFFSLSDTTGLVTLDRSLTVLQLDIVALRVIVQDKGSPTLSTSLEITLTIQDTNVRPYFLVKTKTVHLTEETRYQETPLYIPPIPAYDQGSEETICNCLYRLGTPSDIFEIDSKTASIRLRNNTTIDREEIQALELLVIGEDDGIPPQDNSHDPLVIKVIILDINDMAPRFTQLQYNTTIFQGYPLNTPILTVEANDGDENPITFYEIISFNISIDLAGNHTTSMVAINQTSGELFLTASIDVNSTTNFEIEVAVRASDGERPSFRDEAIVIITVQYDDPNQHFPRFSSALYTKEASKDKIQPGDLLVTVDATDDDIGMNGKITYTLLNGNIRDTFAVNSSTGEVSLRYLFDDRTNVAYGSDIIVLTIMAIDGGIIPKIGFTNVTIVLSGSPPPCSGLTSEQVGEDDTTENNDVTYIVMLFALITVASLLMISNTIFIVLYCKQQSVPDVDNTSTRSNLRFEIGKRFHSNSFSYSSKSQPAFPYSVAYMGNYGEDYGSRQPYSLLAKDFQQERFDEPDYNIPHRHVASFQTSDQRGPPNYVPRRNIVYRSASDPIGWANRPYSTGMIELPPDYPYSMEFPALPEPNVDYPIEDNSPQLPPRRSTFRGLRRTEVSNDREYERRRVAHLYPSVPLYGSII</sequence>
<dbReference type="PRINTS" id="PR00205">
    <property type="entry name" value="CADHERIN"/>
</dbReference>
<evidence type="ECO:0000259" key="10">
    <source>
        <dbReference type="PROSITE" id="PS50268"/>
    </source>
</evidence>
<proteinExistence type="predicted"/>
<feature type="domain" description="Cadherin" evidence="10">
    <location>
        <begin position="257"/>
        <end position="365"/>
    </location>
</feature>
<dbReference type="InterPro" id="IPR002126">
    <property type="entry name" value="Cadherin-like_dom"/>
</dbReference>
<dbReference type="PROSITE" id="PS00232">
    <property type="entry name" value="CADHERIN_1"/>
    <property type="match status" value="1"/>
</dbReference>
<evidence type="ECO:0000313" key="11">
    <source>
        <dbReference type="EMBL" id="KAK3106567.1"/>
    </source>
</evidence>
<name>A0AA89C573_PINIB</name>
<feature type="domain" description="Cadherin" evidence="10">
    <location>
        <begin position="77"/>
        <end position="140"/>
    </location>
</feature>
<dbReference type="GO" id="GO:0005509">
    <property type="term" value="F:calcium ion binding"/>
    <property type="evidence" value="ECO:0007669"/>
    <property type="project" value="UniProtKB-UniRule"/>
</dbReference>
<feature type="domain" description="Cadherin" evidence="10">
    <location>
        <begin position="406"/>
        <end position="477"/>
    </location>
</feature>